<evidence type="ECO:0000256" key="9">
    <source>
        <dbReference type="SAM" id="Phobius"/>
    </source>
</evidence>
<keyword evidence="6 7" id="KW-0067">ATP-binding</keyword>
<dbReference type="InterPro" id="IPR000719">
    <property type="entry name" value="Prot_kinase_dom"/>
</dbReference>
<name>A0A317ZTR5_9MICO</name>
<feature type="compositionally biased region" description="Polar residues" evidence="8">
    <location>
        <begin position="329"/>
        <end position="339"/>
    </location>
</feature>
<dbReference type="PROSITE" id="PS00107">
    <property type="entry name" value="PROTEIN_KINASE_ATP"/>
    <property type="match status" value="1"/>
</dbReference>
<evidence type="ECO:0000256" key="6">
    <source>
        <dbReference type="ARBA" id="ARBA00022840"/>
    </source>
</evidence>
<keyword evidence="9" id="KW-0812">Transmembrane</keyword>
<dbReference type="SUPFAM" id="SSF56112">
    <property type="entry name" value="Protein kinase-like (PK-like)"/>
    <property type="match status" value="1"/>
</dbReference>
<evidence type="ECO:0000313" key="12">
    <source>
        <dbReference type="Proteomes" id="UP000246722"/>
    </source>
</evidence>
<dbReference type="AlphaFoldDB" id="A0A317ZTR5"/>
<dbReference type="Gene3D" id="3.30.200.20">
    <property type="entry name" value="Phosphorylase Kinase, domain 1"/>
    <property type="match status" value="1"/>
</dbReference>
<organism evidence="11 12">
    <name type="scientific">Cryobacterium arcticum</name>
    <dbReference type="NCBI Taxonomy" id="670052"/>
    <lineage>
        <taxon>Bacteria</taxon>
        <taxon>Bacillati</taxon>
        <taxon>Actinomycetota</taxon>
        <taxon>Actinomycetes</taxon>
        <taxon>Micrococcales</taxon>
        <taxon>Microbacteriaceae</taxon>
        <taxon>Cryobacterium</taxon>
    </lineage>
</organism>
<dbReference type="EMBL" id="QHLY01000007">
    <property type="protein sequence ID" value="PXA70639.1"/>
    <property type="molecule type" value="Genomic_DNA"/>
</dbReference>
<evidence type="ECO:0000256" key="1">
    <source>
        <dbReference type="ARBA" id="ARBA00012513"/>
    </source>
</evidence>
<reference evidence="11 12" key="1">
    <citation type="submission" date="2018-05" db="EMBL/GenBank/DDBJ databases">
        <title>Genetic diversity of glacier-inhabiting Cryobacterium bacteria in China and description of Cryobacterium mengkeensis sp. nov. and Arthrobacter glacialis sp. nov.</title>
        <authorList>
            <person name="Liu Q."/>
            <person name="Xin Y.-H."/>
        </authorList>
    </citation>
    <scope>NUCLEOTIDE SEQUENCE [LARGE SCALE GENOMIC DNA]</scope>
    <source>
        <strain evidence="11 12">SK-1</strain>
    </source>
</reference>
<dbReference type="PROSITE" id="PS00108">
    <property type="entry name" value="PROTEIN_KINASE_ST"/>
    <property type="match status" value="1"/>
</dbReference>
<evidence type="ECO:0000256" key="8">
    <source>
        <dbReference type="SAM" id="MobiDB-lite"/>
    </source>
</evidence>
<keyword evidence="5 11" id="KW-0418">Kinase</keyword>
<evidence type="ECO:0000256" key="5">
    <source>
        <dbReference type="ARBA" id="ARBA00022777"/>
    </source>
</evidence>
<dbReference type="InterPro" id="IPR011009">
    <property type="entry name" value="Kinase-like_dom_sf"/>
</dbReference>
<dbReference type="InterPro" id="IPR008271">
    <property type="entry name" value="Ser/Thr_kinase_AS"/>
</dbReference>
<dbReference type="Gene3D" id="1.10.510.10">
    <property type="entry name" value="Transferase(Phosphotransferase) domain 1"/>
    <property type="match status" value="1"/>
</dbReference>
<dbReference type="Pfam" id="PF00069">
    <property type="entry name" value="Pkinase"/>
    <property type="match status" value="1"/>
</dbReference>
<keyword evidence="3" id="KW-0808">Transferase</keyword>
<evidence type="ECO:0000256" key="7">
    <source>
        <dbReference type="PROSITE-ProRule" id="PRU10141"/>
    </source>
</evidence>
<keyword evidence="4 7" id="KW-0547">Nucleotide-binding</keyword>
<feature type="domain" description="Protein kinase" evidence="10">
    <location>
        <begin position="10"/>
        <end position="269"/>
    </location>
</feature>
<feature type="transmembrane region" description="Helical" evidence="9">
    <location>
        <begin position="365"/>
        <end position="386"/>
    </location>
</feature>
<evidence type="ECO:0000259" key="10">
    <source>
        <dbReference type="PROSITE" id="PS50011"/>
    </source>
</evidence>
<evidence type="ECO:0000256" key="4">
    <source>
        <dbReference type="ARBA" id="ARBA00022741"/>
    </source>
</evidence>
<evidence type="ECO:0000313" key="11">
    <source>
        <dbReference type="EMBL" id="PXA70639.1"/>
    </source>
</evidence>
<proteinExistence type="predicted"/>
<dbReference type="GO" id="GO:0004674">
    <property type="term" value="F:protein serine/threonine kinase activity"/>
    <property type="evidence" value="ECO:0007669"/>
    <property type="project" value="UniProtKB-KW"/>
</dbReference>
<gene>
    <name evidence="11" type="ORF">CTB96_05995</name>
</gene>
<comment type="caution">
    <text evidence="11">The sequence shown here is derived from an EMBL/GenBank/DDBJ whole genome shotgun (WGS) entry which is preliminary data.</text>
</comment>
<dbReference type="EC" id="2.7.11.1" evidence="1"/>
<dbReference type="RefSeq" id="WP_110126020.1">
    <property type="nucleotide sequence ID" value="NZ_QHLY01000007.1"/>
</dbReference>
<dbReference type="SMART" id="SM00220">
    <property type="entry name" value="S_TKc"/>
    <property type="match status" value="1"/>
</dbReference>
<dbReference type="PANTHER" id="PTHR43289">
    <property type="entry name" value="MITOGEN-ACTIVATED PROTEIN KINASE KINASE KINASE 20-RELATED"/>
    <property type="match status" value="1"/>
</dbReference>
<sequence length="418" mass="44388">MLGLTLANRYRVDRLIGTGGMSVVYQAEDVALGRTVAVKLFRVDSAEGTNPGRQNGEVSMLAHLNHFALVTLYDAGTELIDGLSRPFIVTEFVDGSDLRSRIRQGPIDPGDVARLGADLCAALHYVHSKGIIHRDIKPANVLLAPSDFPGRGAHAKLADFGIARLFDAAHQTMPGAVIGTAGYLSPEQARGQPVGPASDVYSLGLVLLESLTARQSYPGTAVESALARLHRQPELPRWLGDDWRRLLAGMTVREAEHRLPAADAAIRLLGLVPAASVKDDDSTRAIVSPLVDLADEPAAEAAVEAAVEPEPDSPTMVLPVVESLPASAPVTQSTVLTPSQAPPEERPDQAPPPARRRVGSRRRRWPLVLGGVLVAVLGLAAAFFVVPVGDPAPRPPAYPAVTGELGEHLEQLQESVQP</sequence>
<dbReference type="PROSITE" id="PS50011">
    <property type="entry name" value="PROTEIN_KINASE_DOM"/>
    <property type="match status" value="1"/>
</dbReference>
<feature type="region of interest" description="Disordered" evidence="8">
    <location>
        <begin position="328"/>
        <end position="359"/>
    </location>
</feature>
<keyword evidence="2 11" id="KW-0723">Serine/threonine-protein kinase</keyword>
<keyword evidence="9" id="KW-1133">Transmembrane helix</keyword>
<keyword evidence="9" id="KW-0472">Membrane</keyword>
<dbReference type="PANTHER" id="PTHR43289:SF6">
    <property type="entry name" value="SERINE_THREONINE-PROTEIN KINASE NEKL-3"/>
    <property type="match status" value="1"/>
</dbReference>
<dbReference type="GO" id="GO:0005524">
    <property type="term" value="F:ATP binding"/>
    <property type="evidence" value="ECO:0007669"/>
    <property type="project" value="UniProtKB-UniRule"/>
</dbReference>
<dbReference type="OrthoDB" id="9762169at2"/>
<dbReference type="InterPro" id="IPR017441">
    <property type="entry name" value="Protein_kinase_ATP_BS"/>
</dbReference>
<dbReference type="CDD" id="cd14014">
    <property type="entry name" value="STKc_PknB_like"/>
    <property type="match status" value="1"/>
</dbReference>
<feature type="binding site" evidence="7">
    <location>
        <position position="39"/>
    </location>
    <ligand>
        <name>ATP</name>
        <dbReference type="ChEBI" id="CHEBI:30616"/>
    </ligand>
</feature>
<evidence type="ECO:0000256" key="3">
    <source>
        <dbReference type="ARBA" id="ARBA00022679"/>
    </source>
</evidence>
<keyword evidence="12" id="KW-1185">Reference proteome</keyword>
<evidence type="ECO:0000256" key="2">
    <source>
        <dbReference type="ARBA" id="ARBA00022527"/>
    </source>
</evidence>
<accession>A0A317ZTR5</accession>
<protein>
    <recommendedName>
        <fullName evidence="1">non-specific serine/threonine protein kinase</fullName>
        <ecNumber evidence="1">2.7.11.1</ecNumber>
    </recommendedName>
</protein>
<dbReference type="Proteomes" id="UP000246722">
    <property type="component" value="Unassembled WGS sequence"/>
</dbReference>